<feature type="domain" description="RNase NYN" evidence="1">
    <location>
        <begin position="189"/>
        <end position="322"/>
    </location>
</feature>
<evidence type="ECO:0000259" key="1">
    <source>
        <dbReference type="Pfam" id="PF11977"/>
    </source>
</evidence>
<dbReference type="OrthoDB" id="5928at2759"/>
<reference evidence="3" key="1">
    <citation type="journal article" date="2013" name="Science">
        <title>Gene transfer from bacteria and archaea facilitated evolution of an extremophilic eukaryote.</title>
        <authorList>
            <person name="Schonknecht G."/>
            <person name="Chen W.H."/>
            <person name="Ternes C.M."/>
            <person name="Barbier G.G."/>
            <person name="Shrestha R.P."/>
            <person name="Stanke M."/>
            <person name="Brautigam A."/>
            <person name="Baker B.J."/>
            <person name="Banfield J.F."/>
            <person name="Garavito R.M."/>
            <person name="Carr K."/>
            <person name="Wilkerson C."/>
            <person name="Rensing S.A."/>
            <person name="Gagneul D."/>
            <person name="Dickenson N.E."/>
            <person name="Oesterhelt C."/>
            <person name="Lercher M.J."/>
            <person name="Weber A.P."/>
        </authorList>
    </citation>
    <scope>NUCLEOTIDE SEQUENCE [LARGE SCALE GENOMIC DNA]</scope>
    <source>
        <strain evidence="3">074W</strain>
    </source>
</reference>
<sequence length="338" mass="39049">MNGICHEWEEEETTRKLFLLFTEGLCEFVCDKLRESLGKDNWQLFVSSPPPWSAEYCLKVILDRWFAVFSESCLGNVVVTNLGKGKEVFSWIYGTRMDFLRGKNLSSNQIELLNQAVKEILVAIRSPFAGLLPTHSSFEDYVPFTINFKNFGQEEAMEIDKVTFPSESSSHVSIMGEEDIWLNGKTKPLIVLDGANIAWKHGNHQKFSALGIVLAFEFFSQRQFECVCFLPETYWQPSTESSVWTQLAVWRDTHRLILTPVDDYDDSYMLFYAQRHSGLIVSNDRFLDHMEQTSVDEQKRKLAKWLSRCRVTFVFGDNEFIPNPSFNMAAACEYIDKL</sequence>
<dbReference type="AlphaFoldDB" id="M2XZY7"/>
<dbReference type="Pfam" id="PF11977">
    <property type="entry name" value="RNase_Zc3h12a"/>
    <property type="match status" value="1"/>
</dbReference>
<protein>
    <recommendedName>
        <fullName evidence="1">RNase NYN domain-containing protein</fullName>
    </recommendedName>
</protein>
<dbReference type="KEGG" id="gsl:Gasu_34000"/>
<evidence type="ECO:0000313" key="2">
    <source>
        <dbReference type="EMBL" id="EME29198.1"/>
    </source>
</evidence>
<name>M2XZY7_GALSU</name>
<gene>
    <name evidence="2" type="ORF">Gasu_34000</name>
</gene>
<dbReference type="eggNOG" id="ENOG502SE9D">
    <property type="taxonomic scope" value="Eukaryota"/>
</dbReference>
<dbReference type="Gene3D" id="3.40.50.11980">
    <property type="match status" value="1"/>
</dbReference>
<dbReference type="EMBL" id="KB454511">
    <property type="protein sequence ID" value="EME29198.1"/>
    <property type="molecule type" value="Genomic_DNA"/>
</dbReference>
<accession>M2XZY7</accession>
<dbReference type="GeneID" id="17088016"/>
<keyword evidence="3" id="KW-1185">Reference proteome</keyword>
<proteinExistence type="predicted"/>
<evidence type="ECO:0000313" key="3">
    <source>
        <dbReference type="Proteomes" id="UP000030680"/>
    </source>
</evidence>
<dbReference type="InterPro" id="IPR021869">
    <property type="entry name" value="RNase_Zc3h12_NYN"/>
</dbReference>
<dbReference type="Proteomes" id="UP000030680">
    <property type="component" value="Unassembled WGS sequence"/>
</dbReference>
<dbReference type="Gramene" id="EME29198">
    <property type="protein sequence ID" value="EME29198"/>
    <property type="gene ID" value="Gasu_34000"/>
</dbReference>
<organism evidence="2 3">
    <name type="scientific">Galdieria sulphuraria</name>
    <name type="common">Red alga</name>
    <dbReference type="NCBI Taxonomy" id="130081"/>
    <lineage>
        <taxon>Eukaryota</taxon>
        <taxon>Rhodophyta</taxon>
        <taxon>Bangiophyceae</taxon>
        <taxon>Galdieriales</taxon>
        <taxon>Galdieriaceae</taxon>
        <taxon>Galdieria</taxon>
    </lineage>
</organism>
<dbReference type="RefSeq" id="XP_005705718.1">
    <property type="nucleotide sequence ID" value="XM_005705661.1"/>
</dbReference>